<reference evidence="9" key="2">
    <citation type="journal article" date="2013" name="Science">
        <title>The structural basis of ZMPSTE24-dependent laminopathies.</title>
        <authorList>
            <person name="Quigley A."/>
            <person name="Dong Y.Y."/>
            <person name="Pike A.C."/>
            <person name="Dong L."/>
            <person name="Shrestha L."/>
            <person name="Berridge G."/>
            <person name="Stansfeld P.J."/>
            <person name="Sansom M.S."/>
            <person name="Edwards A.M."/>
            <person name="Bountra C."/>
            <person name="von Delft F."/>
            <person name="Bullock A.N."/>
            <person name="Burgess-Brown N.A."/>
            <person name="Carpenter E.P."/>
        </authorList>
    </citation>
    <scope>NUCLEOTIDE SEQUENCE</scope>
</reference>
<evidence type="ECO:0000256" key="6">
    <source>
        <dbReference type="ARBA" id="ARBA00023049"/>
    </source>
</evidence>
<protein>
    <submittedName>
        <fullName evidence="9">M48 family metalloprotease</fullName>
        <ecNumber evidence="9">3.4.24.-</ecNumber>
    </submittedName>
</protein>
<evidence type="ECO:0000256" key="2">
    <source>
        <dbReference type="ARBA" id="ARBA00022670"/>
    </source>
</evidence>
<keyword evidence="2" id="KW-0645">Protease</keyword>
<dbReference type="GO" id="GO:0051603">
    <property type="term" value="P:proteolysis involved in protein catabolic process"/>
    <property type="evidence" value="ECO:0007669"/>
    <property type="project" value="TreeGrafter"/>
</dbReference>
<feature type="domain" description="Peptidase M48" evidence="7">
    <location>
        <begin position="108"/>
        <end position="285"/>
    </location>
</feature>
<dbReference type="PANTHER" id="PTHR22726">
    <property type="entry name" value="METALLOENDOPEPTIDASE OMA1"/>
    <property type="match status" value="1"/>
</dbReference>
<keyword evidence="8" id="KW-1185">Reference proteome</keyword>
<keyword evidence="5" id="KW-0862">Zinc</keyword>
<dbReference type="Gene3D" id="1.25.40.10">
    <property type="entry name" value="Tetratricopeptide repeat domain"/>
    <property type="match status" value="1"/>
</dbReference>
<dbReference type="GO" id="GO:0046872">
    <property type="term" value="F:metal ion binding"/>
    <property type="evidence" value="ECO:0007669"/>
    <property type="project" value="UniProtKB-KW"/>
</dbReference>
<organism evidence="8 9">
    <name type="scientific">Derxia gummosa DSM 723</name>
    <dbReference type="NCBI Taxonomy" id="1121388"/>
    <lineage>
        <taxon>Bacteria</taxon>
        <taxon>Pseudomonadati</taxon>
        <taxon>Pseudomonadota</taxon>
        <taxon>Betaproteobacteria</taxon>
        <taxon>Burkholderiales</taxon>
        <taxon>Alcaligenaceae</taxon>
        <taxon>Derxia</taxon>
    </lineage>
</organism>
<dbReference type="Proteomes" id="UP000675920">
    <property type="component" value="Unplaced"/>
</dbReference>
<dbReference type="InterPro" id="IPR001915">
    <property type="entry name" value="Peptidase_M48"/>
</dbReference>
<sequence>MPSTSLRATAGRRAIAALLVTALGLGPAGVGGLAAGTVRAQVNLPDLGDADTEALPPSQERKLGERVMAQGWAAHDIYDDYEITEYISALGLRLARASDDLGNAGALLNLRPEDFRFFAVQDASINAFAMPGGFIGINTGLLTAAQSESELASVFGHEIGHVTQRHIARQMGGQRGANVAMIASLLVAVLAAASRSNSSGDLATAAMMAGQGSAIASQLAFSRDAEREADRVGFQTLTAAGFDPNGMVEFFGRLQRASRLYDAGNYAFLRTHPLTLERITDIEGRVRSVPPLAAPYLDSPEFWLARARARLAEDTTIAGNRAAMDFFKAEAERLTAPDAVAATGTHWMAARPAVAPGAGAGGSAPAASASNAPASGAATAAGAAMRPGTPASDGEVAARVGQFSATLPLLPASPAARAAPWYGLALARLAANDADGAAAALAEARKRLPVHAWFDRLEARILLARGKPDAAIAFADTARRRWPQSEPLRDDYGQLLLDAGRPRAAADYLREQTALLRSDARLHEQLARAWSQLGDSARQYQSMGEYYAQRGILTGAVQQLELAQKATRGGGASNADLALASEIDARLRGLRDQLREEMGEKNRQRGG</sequence>
<dbReference type="GO" id="GO:0016020">
    <property type="term" value="C:membrane"/>
    <property type="evidence" value="ECO:0007669"/>
    <property type="project" value="TreeGrafter"/>
</dbReference>
<name>A0A8B6X1E1_9BURK</name>
<evidence type="ECO:0000256" key="3">
    <source>
        <dbReference type="ARBA" id="ARBA00022723"/>
    </source>
</evidence>
<dbReference type="AlphaFoldDB" id="A0A8B6X1E1"/>
<evidence type="ECO:0000256" key="1">
    <source>
        <dbReference type="ARBA" id="ARBA00001947"/>
    </source>
</evidence>
<dbReference type="GO" id="GO:0004222">
    <property type="term" value="F:metalloendopeptidase activity"/>
    <property type="evidence" value="ECO:0007669"/>
    <property type="project" value="InterPro"/>
</dbReference>
<dbReference type="RefSeq" id="WP_028310182.1">
    <property type="nucleotide sequence ID" value="NZ_AXWS01000007.1"/>
</dbReference>
<reference evidence="9" key="1">
    <citation type="journal article" date="2013" name="Science">
        <title>Structure of the integral membrane protein CAAX protease Ste24p.</title>
        <authorList>
            <person name="Pryor E.E. Jr."/>
            <person name="Horanyi P.S."/>
            <person name="Clark K.M."/>
            <person name="Fedoriw N."/>
            <person name="Connelly S.M."/>
            <person name="Koszelak-Rosenblum M."/>
            <person name="Zhu G."/>
            <person name="Malkowski M.G."/>
            <person name="Wiener M.C."/>
            <person name="Dumont M.E."/>
        </authorList>
    </citation>
    <scope>NUCLEOTIDE SEQUENCE</scope>
</reference>
<comment type="cofactor">
    <cofactor evidence="1">
        <name>Zn(2+)</name>
        <dbReference type="ChEBI" id="CHEBI:29105"/>
    </cofactor>
</comment>
<keyword evidence="3" id="KW-0479">Metal-binding</keyword>
<reference evidence="9" key="3">
    <citation type="submission" date="2025-08" db="UniProtKB">
        <authorList>
            <consortium name="RefSeq"/>
        </authorList>
    </citation>
    <scope>IDENTIFICATION</scope>
</reference>
<evidence type="ECO:0000256" key="4">
    <source>
        <dbReference type="ARBA" id="ARBA00022801"/>
    </source>
</evidence>
<evidence type="ECO:0000313" key="8">
    <source>
        <dbReference type="Proteomes" id="UP000675920"/>
    </source>
</evidence>
<evidence type="ECO:0000256" key="5">
    <source>
        <dbReference type="ARBA" id="ARBA00022833"/>
    </source>
</evidence>
<dbReference type="CDD" id="cd07333">
    <property type="entry name" value="M48C_bepA_like"/>
    <property type="match status" value="1"/>
</dbReference>
<evidence type="ECO:0000313" key="9">
    <source>
        <dbReference type="RefSeq" id="WP_028310182.1"/>
    </source>
</evidence>
<dbReference type="InterPro" id="IPR011990">
    <property type="entry name" value="TPR-like_helical_dom_sf"/>
</dbReference>
<keyword evidence="4" id="KW-0378">Hydrolase</keyword>
<proteinExistence type="predicted"/>
<dbReference type="Pfam" id="PF01435">
    <property type="entry name" value="Peptidase_M48"/>
    <property type="match status" value="1"/>
</dbReference>
<evidence type="ECO:0000259" key="7">
    <source>
        <dbReference type="Pfam" id="PF01435"/>
    </source>
</evidence>
<dbReference type="InterPro" id="IPR051156">
    <property type="entry name" value="Mito/Outer_Membr_Metalloprot"/>
</dbReference>
<keyword evidence="6 9" id="KW-0482">Metalloprotease</keyword>
<dbReference type="SUPFAM" id="SSF48452">
    <property type="entry name" value="TPR-like"/>
    <property type="match status" value="1"/>
</dbReference>
<dbReference type="EC" id="3.4.24.-" evidence="9"/>
<dbReference type="Gene3D" id="3.30.2010.10">
    <property type="entry name" value="Metalloproteases ('zincins'), catalytic domain"/>
    <property type="match status" value="1"/>
</dbReference>
<accession>A0A8B6X1E1</accession>
<dbReference type="PANTHER" id="PTHR22726:SF1">
    <property type="entry name" value="METALLOENDOPEPTIDASE OMA1, MITOCHONDRIAL"/>
    <property type="match status" value="1"/>
</dbReference>